<dbReference type="PANTHER" id="PTHR10728:SF33">
    <property type="entry name" value="LYSOPHOSPHOLIPASE 1-RELATED"/>
    <property type="match status" value="1"/>
</dbReference>
<organism evidence="12 13">
    <name type="scientific">Cyphellophora attinorum</name>
    <dbReference type="NCBI Taxonomy" id="1664694"/>
    <lineage>
        <taxon>Eukaryota</taxon>
        <taxon>Fungi</taxon>
        <taxon>Dikarya</taxon>
        <taxon>Ascomycota</taxon>
        <taxon>Pezizomycotina</taxon>
        <taxon>Eurotiomycetes</taxon>
        <taxon>Chaetothyriomycetidae</taxon>
        <taxon>Chaetothyriales</taxon>
        <taxon>Cyphellophoraceae</taxon>
        <taxon>Cyphellophora</taxon>
    </lineage>
</organism>
<dbReference type="OrthoDB" id="4084751at2759"/>
<feature type="chain" id="PRO_5005732789" description="Lysophospholipase" evidence="10">
    <location>
        <begin position="24"/>
        <end position="625"/>
    </location>
</feature>
<proteinExistence type="inferred from homology"/>
<evidence type="ECO:0000256" key="4">
    <source>
        <dbReference type="ARBA" id="ARBA00022801"/>
    </source>
</evidence>
<reference evidence="12 13" key="1">
    <citation type="submission" date="2015-06" db="EMBL/GenBank/DDBJ databases">
        <title>Draft genome of the ant-associated black yeast Phialophora attae CBS 131958.</title>
        <authorList>
            <person name="Moreno L.F."/>
            <person name="Stielow B.J."/>
            <person name="de Hoog S."/>
            <person name="Vicente V.A."/>
            <person name="Weiss V.A."/>
            <person name="de Vries M."/>
            <person name="Cruz L.M."/>
            <person name="Souza E.M."/>
        </authorList>
    </citation>
    <scope>NUCLEOTIDE SEQUENCE [LARGE SCALE GENOMIC DNA]</scope>
    <source>
        <strain evidence="12 13">CBS 131958</strain>
    </source>
</reference>
<evidence type="ECO:0000256" key="10">
    <source>
        <dbReference type="RuleBase" id="RU362103"/>
    </source>
</evidence>
<comment type="caution">
    <text evidence="12">The sequence shown here is derived from an EMBL/GenBank/DDBJ whole genome shotgun (WGS) entry which is preliminary data.</text>
</comment>
<dbReference type="Pfam" id="PF01735">
    <property type="entry name" value="PLA2_B"/>
    <property type="match status" value="1"/>
</dbReference>
<dbReference type="GO" id="GO:0046475">
    <property type="term" value="P:glycerophospholipid catabolic process"/>
    <property type="evidence" value="ECO:0007669"/>
    <property type="project" value="TreeGrafter"/>
</dbReference>
<feature type="domain" description="PLA2c" evidence="11">
    <location>
        <begin position="34"/>
        <end position="579"/>
    </location>
</feature>
<dbReference type="Gene3D" id="3.40.1090.10">
    <property type="entry name" value="Cytosolic phospholipase A2 catalytic domain"/>
    <property type="match status" value="1"/>
</dbReference>
<evidence type="ECO:0000256" key="2">
    <source>
        <dbReference type="ARBA" id="ARBA00013274"/>
    </source>
</evidence>
<evidence type="ECO:0000313" key="12">
    <source>
        <dbReference type="EMBL" id="KPI35669.1"/>
    </source>
</evidence>
<dbReference type="InterPro" id="IPR016035">
    <property type="entry name" value="Acyl_Trfase/lysoPLipase"/>
</dbReference>
<dbReference type="PROSITE" id="PS51210">
    <property type="entry name" value="PLA2C"/>
    <property type="match status" value="1"/>
</dbReference>
<comment type="similarity">
    <text evidence="1 10">Belongs to the lysophospholipase family.</text>
</comment>
<evidence type="ECO:0000256" key="8">
    <source>
        <dbReference type="ARBA" id="ARBA00049531"/>
    </source>
</evidence>
<dbReference type="EMBL" id="LFJN01000037">
    <property type="protein sequence ID" value="KPI35669.1"/>
    <property type="molecule type" value="Genomic_DNA"/>
</dbReference>
<keyword evidence="5 9" id="KW-0442">Lipid degradation</keyword>
<dbReference type="InterPro" id="IPR002642">
    <property type="entry name" value="LysoPLipase_cat_dom"/>
</dbReference>
<evidence type="ECO:0000256" key="5">
    <source>
        <dbReference type="ARBA" id="ARBA00022963"/>
    </source>
</evidence>
<evidence type="ECO:0000256" key="1">
    <source>
        <dbReference type="ARBA" id="ARBA00008780"/>
    </source>
</evidence>
<evidence type="ECO:0000256" key="9">
    <source>
        <dbReference type="PROSITE-ProRule" id="PRU00555"/>
    </source>
</evidence>
<sequence length="625" mass="67479">MRSSRLLLTLPLLALAQGPASEANEDPYVPHNVSCPKDIAVRKAGNLSSEESKWRDGRLEEVYKHLDAYLKNAAIPNFNYTNFTSKLKASDAPVIGMAISGGGSQSGLGGMGIYQAYDSRYAPAVEAGTGGLTQLLTYFTGLSGGGLYTVNTIASTNFTTVENMTKIINYTVNYEVGPTGNVTEYYTALFENAGAKAELGYPVSTTDIFGQWFAQFRPKSWTYANYSTIADSGSDFSLGLAPMPLMTYAEVIDGVSPKIGGIMYPGPNSTNGFNLTSYEISPFEFGSWAGGRVQGFWPTKYLGTNVTAGKPYDSKQCIVGYDKMSFVVGSTGWAFNFYLIDDWLQPVDNGNITLPTDAGDNPYYDLLNSTASEFGISLNDALWAQWPNPFNNYNTQMQNTTNLLLVDGSETGETIPLRPLMQPARKLDFIIAYDASSDAVPYNWVNGTNLYNSYLSANESGGKLNFPVIPDSTTMVNENITTFPTFFGCNATADEATPIYTNFSYGKAAFSDLQVNLTLQNAFDVATYGNKQLPNDQGSDWASCVACAAIKKSLARAKIEEPEACGQCWEKYCWSDGPANAEAGLVAPAAVGAGPRLLLNESLSFQTWNTSIWLSEGDGAPGSSG</sequence>
<name>A0A0N0NIN9_9EURO</name>
<dbReference type="GO" id="GO:0004623">
    <property type="term" value="F:phospholipase A2 activity"/>
    <property type="evidence" value="ECO:0007669"/>
    <property type="project" value="TreeGrafter"/>
</dbReference>
<dbReference type="GeneID" id="28733044"/>
<evidence type="ECO:0000313" key="13">
    <source>
        <dbReference type="Proteomes" id="UP000038010"/>
    </source>
</evidence>
<dbReference type="GO" id="GO:0004622">
    <property type="term" value="F:phosphatidylcholine lysophospholipase activity"/>
    <property type="evidence" value="ECO:0007669"/>
    <property type="project" value="UniProtKB-EC"/>
</dbReference>
<gene>
    <name evidence="12" type="ORF">AB675_1286</name>
</gene>
<protein>
    <recommendedName>
        <fullName evidence="2 10">Lysophospholipase</fullName>
        <ecNumber evidence="2 10">3.1.1.5</ecNumber>
    </recommendedName>
</protein>
<keyword evidence="7" id="KW-0325">Glycoprotein</keyword>
<dbReference type="PANTHER" id="PTHR10728">
    <property type="entry name" value="CYTOSOLIC PHOSPHOLIPASE A2"/>
    <property type="match status" value="1"/>
</dbReference>
<comment type="catalytic activity">
    <reaction evidence="8 10">
        <text>a 1-acyl-sn-glycero-3-phosphocholine + H2O = sn-glycerol 3-phosphocholine + a fatty acid + H(+)</text>
        <dbReference type="Rhea" id="RHEA:15177"/>
        <dbReference type="ChEBI" id="CHEBI:15377"/>
        <dbReference type="ChEBI" id="CHEBI:15378"/>
        <dbReference type="ChEBI" id="CHEBI:16870"/>
        <dbReference type="ChEBI" id="CHEBI:28868"/>
        <dbReference type="ChEBI" id="CHEBI:58168"/>
        <dbReference type="EC" id="3.1.1.5"/>
    </reaction>
</comment>
<evidence type="ECO:0000256" key="6">
    <source>
        <dbReference type="ARBA" id="ARBA00023098"/>
    </source>
</evidence>
<evidence type="ECO:0000259" key="11">
    <source>
        <dbReference type="PROSITE" id="PS51210"/>
    </source>
</evidence>
<keyword evidence="4 9" id="KW-0378">Hydrolase</keyword>
<evidence type="ECO:0000256" key="3">
    <source>
        <dbReference type="ARBA" id="ARBA00022729"/>
    </source>
</evidence>
<dbReference type="RefSeq" id="XP_017995632.1">
    <property type="nucleotide sequence ID" value="XM_018141164.1"/>
</dbReference>
<dbReference type="GO" id="GO:0005829">
    <property type="term" value="C:cytosol"/>
    <property type="evidence" value="ECO:0007669"/>
    <property type="project" value="TreeGrafter"/>
</dbReference>
<keyword evidence="6 9" id="KW-0443">Lipid metabolism</keyword>
<dbReference type="SMART" id="SM00022">
    <property type="entry name" value="PLAc"/>
    <property type="match status" value="1"/>
</dbReference>
<feature type="signal peptide" evidence="10">
    <location>
        <begin position="1"/>
        <end position="23"/>
    </location>
</feature>
<dbReference type="EC" id="3.1.1.5" evidence="2 10"/>
<dbReference type="AlphaFoldDB" id="A0A0N0NIN9"/>
<keyword evidence="13" id="KW-1185">Reference proteome</keyword>
<keyword evidence="3 10" id="KW-0732">Signal</keyword>
<dbReference type="SUPFAM" id="SSF52151">
    <property type="entry name" value="FabD/lysophospholipase-like"/>
    <property type="match status" value="1"/>
</dbReference>
<dbReference type="STRING" id="1664694.A0A0N0NIN9"/>
<evidence type="ECO:0000256" key="7">
    <source>
        <dbReference type="ARBA" id="ARBA00023180"/>
    </source>
</evidence>
<dbReference type="VEuPathDB" id="FungiDB:AB675_1286"/>
<accession>A0A0N0NIN9</accession>
<dbReference type="Proteomes" id="UP000038010">
    <property type="component" value="Unassembled WGS sequence"/>
</dbReference>